<evidence type="ECO:0000313" key="1">
    <source>
        <dbReference type="EMBL" id="HIY97029.1"/>
    </source>
</evidence>
<dbReference type="EMBL" id="DXCQ01000041">
    <property type="protein sequence ID" value="HIY97029.1"/>
    <property type="molecule type" value="Genomic_DNA"/>
</dbReference>
<dbReference type="Proteomes" id="UP000886750">
    <property type="component" value="Unassembled WGS sequence"/>
</dbReference>
<reference evidence="1" key="2">
    <citation type="submission" date="2021-04" db="EMBL/GenBank/DDBJ databases">
        <authorList>
            <person name="Gilroy R."/>
        </authorList>
    </citation>
    <scope>NUCLEOTIDE SEQUENCE</scope>
    <source>
        <strain evidence="1">1345</strain>
    </source>
</reference>
<organism evidence="1 2">
    <name type="scientific">Candidatus Borkfalkia excrementigallinarum</name>
    <dbReference type="NCBI Taxonomy" id="2838506"/>
    <lineage>
        <taxon>Bacteria</taxon>
        <taxon>Bacillati</taxon>
        <taxon>Bacillota</taxon>
        <taxon>Clostridia</taxon>
        <taxon>Christensenellales</taxon>
        <taxon>Christensenellaceae</taxon>
        <taxon>Candidatus Borkfalkia</taxon>
    </lineage>
</organism>
<proteinExistence type="predicted"/>
<dbReference type="AlphaFoldDB" id="A0A9D1ZZX5"/>
<reference evidence="1" key="1">
    <citation type="journal article" date="2021" name="PeerJ">
        <title>Extensive microbial diversity within the chicken gut microbiome revealed by metagenomics and culture.</title>
        <authorList>
            <person name="Gilroy R."/>
            <person name="Ravi A."/>
            <person name="Getino M."/>
            <person name="Pursley I."/>
            <person name="Horton D.L."/>
            <person name="Alikhan N.F."/>
            <person name="Baker D."/>
            <person name="Gharbi K."/>
            <person name="Hall N."/>
            <person name="Watson M."/>
            <person name="Adriaenssens E.M."/>
            <person name="Foster-Nyarko E."/>
            <person name="Jarju S."/>
            <person name="Secka A."/>
            <person name="Antonio M."/>
            <person name="Oren A."/>
            <person name="Chaudhuri R.R."/>
            <person name="La Ragione R."/>
            <person name="Hildebrand F."/>
            <person name="Pallen M.J."/>
        </authorList>
    </citation>
    <scope>NUCLEOTIDE SEQUENCE</scope>
    <source>
        <strain evidence="1">1345</strain>
    </source>
</reference>
<name>A0A9D1ZZX5_9FIRM</name>
<comment type="caution">
    <text evidence="1">The sequence shown here is derived from an EMBL/GenBank/DDBJ whole genome shotgun (WGS) entry which is preliminary data.</text>
</comment>
<evidence type="ECO:0000313" key="2">
    <source>
        <dbReference type="Proteomes" id="UP000886750"/>
    </source>
</evidence>
<protein>
    <submittedName>
        <fullName evidence="1">Uncharacterized protein</fullName>
    </submittedName>
</protein>
<accession>A0A9D1ZZX5</accession>
<sequence>MTTKPNKTRSLAALVLLCVFALYIAIGTLTFSRFIESYRGSDQAEVAQGVAHYRREELLLNGEVVSMGSGDSIQIDSVAPTDEIDYTFSVSDRNGAEWNEVYLQVTVTFSIRIEILPEDADGSIGKMETYYFPAGGSDDGELQGAAFSLYVLGDISDGTRTQYSISPDSTLTGTDYLKNPDDLNGNTLYTVTETVGEGETQITVYEHKTGLYLAPAEEKEQEYTFLLDITLPQQVGSYVDNYADARVVLDLHIDAEQVQTQP</sequence>
<gene>
    <name evidence="1" type="ORF">H9729_05010</name>
</gene>